<dbReference type="InterPro" id="IPR012337">
    <property type="entry name" value="RNaseH-like_sf"/>
</dbReference>
<reference evidence="2 3" key="1">
    <citation type="submission" date="2020-07" db="EMBL/GenBank/DDBJ databases">
        <title>Thermoactinomyces phylogeny.</title>
        <authorList>
            <person name="Dunlap C."/>
        </authorList>
    </citation>
    <scope>NUCLEOTIDE SEQUENCE [LARGE SCALE GENOMIC DNA]</scope>
    <source>
        <strain evidence="2 3">AMNI-1</strain>
    </source>
</reference>
<dbReference type="SUPFAM" id="SSF53098">
    <property type="entry name" value="Ribonuclease H-like"/>
    <property type="match status" value="1"/>
</dbReference>
<dbReference type="RefSeq" id="WP_181742303.1">
    <property type="nucleotide sequence ID" value="NZ_JACEOL010000074.1"/>
</dbReference>
<evidence type="ECO:0000313" key="3">
    <source>
        <dbReference type="Proteomes" id="UP000538292"/>
    </source>
</evidence>
<dbReference type="Pfam" id="PF13546">
    <property type="entry name" value="DDE_5"/>
    <property type="match status" value="1"/>
</dbReference>
<name>A0A7W2ATS2_9BACL</name>
<dbReference type="NCBIfam" id="NF033540">
    <property type="entry name" value="transpos_IS701"/>
    <property type="match status" value="1"/>
</dbReference>
<gene>
    <name evidence="2" type="ORF">H2C83_16310</name>
</gene>
<protein>
    <submittedName>
        <fullName evidence="2">IS701 family transposase</fullName>
    </submittedName>
</protein>
<dbReference type="InterPro" id="IPR039365">
    <property type="entry name" value="IS701-like"/>
</dbReference>
<dbReference type="InterPro" id="IPR038721">
    <property type="entry name" value="IS701-like_DDE_dom"/>
</dbReference>
<feature type="domain" description="Transposase IS701-like DDE" evidence="1">
    <location>
        <begin position="33"/>
        <end position="245"/>
    </location>
</feature>
<dbReference type="Proteomes" id="UP000538292">
    <property type="component" value="Unassembled WGS sequence"/>
</dbReference>
<dbReference type="PANTHER" id="PTHR33627:SF1">
    <property type="entry name" value="TRANSPOSASE"/>
    <property type="match status" value="1"/>
</dbReference>
<evidence type="ECO:0000313" key="2">
    <source>
        <dbReference type="EMBL" id="MBA4603831.1"/>
    </source>
</evidence>
<organism evidence="2 3">
    <name type="scientific">Thermoactinomyces mirandus</name>
    <dbReference type="NCBI Taxonomy" id="2756294"/>
    <lineage>
        <taxon>Bacteria</taxon>
        <taxon>Bacillati</taxon>
        <taxon>Bacillota</taxon>
        <taxon>Bacilli</taxon>
        <taxon>Bacillales</taxon>
        <taxon>Thermoactinomycetaceae</taxon>
        <taxon>Thermoactinomyces</taxon>
    </lineage>
</organism>
<dbReference type="AlphaFoldDB" id="A0A7W2ATS2"/>
<accession>A0A7W2ATS2</accession>
<comment type="caution">
    <text evidence="2">The sequence shown here is derived from an EMBL/GenBank/DDBJ whole genome shotgun (WGS) entry which is preliminary data.</text>
</comment>
<keyword evidence="3" id="KW-1185">Reference proteome</keyword>
<sequence>MAFQTNEELVEHNGIDALAWSEEFEALANRIGKQFPRVEARQRCRAYLLGLLSSVERKNGWQLAEYTGDSTPYGIQHLLGRARWDAEAVRNDLQQYILEHLSHPEAVVVIDETGFLKKGQKSVGVQRQYSGTAGRIENCQIGVFLSYTSPKGATLIDRSLYLPKSWVEDPQRCEKAGIPNGTEFYTKPQLARQMLQRAFQARLPIKWMTGDSVYGSDSRLRRWLESEQQAYVLTVSAKESVSIGWNTCKVRDLATHTPEEKWEIISCGNGSKGPRKYEWIRYPLNCPDAPEWQRWLLIRRHLREKDQLAYYIAYTSEETTLEDLVQVAGTRWAVERCFQEAKGEVGLDQYEVRSWTGWYRHITLAMVAHAFLSVMRSKGILLDPQKREPAFPKMNSLTKFKRSRGL</sequence>
<proteinExistence type="predicted"/>
<evidence type="ECO:0000259" key="1">
    <source>
        <dbReference type="Pfam" id="PF13546"/>
    </source>
</evidence>
<dbReference type="EMBL" id="JACEOL010000074">
    <property type="protein sequence ID" value="MBA4603831.1"/>
    <property type="molecule type" value="Genomic_DNA"/>
</dbReference>
<dbReference type="PANTHER" id="PTHR33627">
    <property type="entry name" value="TRANSPOSASE"/>
    <property type="match status" value="1"/>
</dbReference>